<dbReference type="EMBL" id="MFNF01000017">
    <property type="protein sequence ID" value="OGH03361.1"/>
    <property type="molecule type" value="Genomic_DNA"/>
</dbReference>
<evidence type="ECO:0000259" key="1">
    <source>
        <dbReference type="Pfam" id="PF07238"/>
    </source>
</evidence>
<evidence type="ECO:0000313" key="2">
    <source>
        <dbReference type="EMBL" id="OGH03361.1"/>
    </source>
</evidence>
<protein>
    <recommendedName>
        <fullName evidence="1">PilZ domain-containing protein</fullName>
    </recommendedName>
</protein>
<organism evidence="2 3">
    <name type="scientific">Candidatus Lambdaproteobacteria bacterium RIFOXYD2_FULL_56_26</name>
    <dbReference type="NCBI Taxonomy" id="1817773"/>
    <lineage>
        <taxon>Bacteria</taxon>
        <taxon>Pseudomonadati</taxon>
        <taxon>Pseudomonadota</taxon>
        <taxon>Candidatus Lambdaproteobacteria</taxon>
    </lineage>
</organism>
<comment type="caution">
    <text evidence="2">The sequence shown here is derived from an EMBL/GenBank/DDBJ whole genome shotgun (WGS) entry which is preliminary data.</text>
</comment>
<dbReference type="InterPro" id="IPR009875">
    <property type="entry name" value="PilZ_domain"/>
</dbReference>
<sequence length="124" mass="14041">MMEQRRNSRIQRQFAALLKRPDTGASTTATIEDISANGLKISMGEGDFVEKEQQLSVIFECEELQFDDNVVLQVIVRGKWKGEDGITHLGVQALPGDNGLSKLEETWLALMFDEIHKDHDISYF</sequence>
<dbReference type="AlphaFoldDB" id="A0A1F6GZ85"/>
<feature type="domain" description="PilZ" evidence="1">
    <location>
        <begin position="3"/>
        <end position="100"/>
    </location>
</feature>
<accession>A0A1F6GZ85</accession>
<dbReference type="Proteomes" id="UP000177583">
    <property type="component" value="Unassembled WGS sequence"/>
</dbReference>
<dbReference type="GO" id="GO:0035438">
    <property type="term" value="F:cyclic-di-GMP binding"/>
    <property type="evidence" value="ECO:0007669"/>
    <property type="project" value="InterPro"/>
</dbReference>
<name>A0A1F6GZ85_9PROT</name>
<dbReference type="Pfam" id="PF07238">
    <property type="entry name" value="PilZ"/>
    <property type="match status" value="1"/>
</dbReference>
<reference evidence="2 3" key="1">
    <citation type="journal article" date="2016" name="Nat. Commun.">
        <title>Thousands of microbial genomes shed light on interconnected biogeochemical processes in an aquifer system.</title>
        <authorList>
            <person name="Anantharaman K."/>
            <person name="Brown C.T."/>
            <person name="Hug L.A."/>
            <person name="Sharon I."/>
            <person name="Castelle C.J."/>
            <person name="Probst A.J."/>
            <person name="Thomas B.C."/>
            <person name="Singh A."/>
            <person name="Wilkins M.J."/>
            <person name="Karaoz U."/>
            <person name="Brodie E.L."/>
            <person name="Williams K.H."/>
            <person name="Hubbard S.S."/>
            <person name="Banfield J.F."/>
        </authorList>
    </citation>
    <scope>NUCLEOTIDE SEQUENCE [LARGE SCALE GENOMIC DNA]</scope>
</reference>
<dbReference type="SUPFAM" id="SSF141371">
    <property type="entry name" value="PilZ domain-like"/>
    <property type="match status" value="1"/>
</dbReference>
<evidence type="ECO:0000313" key="3">
    <source>
        <dbReference type="Proteomes" id="UP000177583"/>
    </source>
</evidence>
<gene>
    <name evidence="2" type="ORF">A2557_02440</name>
</gene>
<proteinExistence type="predicted"/>
<dbReference type="Gene3D" id="2.40.10.220">
    <property type="entry name" value="predicted glycosyltransferase like domains"/>
    <property type="match status" value="1"/>
</dbReference>